<dbReference type="EMBL" id="CABPRJ010001482">
    <property type="protein sequence ID" value="VVC38575.1"/>
    <property type="molecule type" value="Genomic_DNA"/>
</dbReference>
<accession>A0A5E4N7V5</accession>
<name>A0A5E4N7V5_9HEMI</name>
<gene>
    <name evidence="1" type="ORF">CINCED_3A001207</name>
</gene>
<evidence type="ECO:0000313" key="2">
    <source>
        <dbReference type="Proteomes" id="UP000325440"/>
    </source>
</evidence>
<dbReference type="AlphaFoldDB" id="A0A5E4N7V5"/>
<proteinExistence type="predicted"/>
<organism evidence="1 2">
    <name type="scientific">Cinara cedri</name>
    <dbReference type="NCBI Taxonomy" id="506608"/>
    <lineage>
        <taxon>Eukaryota</taxon>
        <taxon>Metazoa</taxon>
        <taxon>Ecdysozoa</taxon>
        <taxon>Arthropoda</taxon>
        <taxon>Hexapoda</taxon>
        <taxon>Insecta</taxon>
        <taxon>Pterygota</taxon>
        <taxon>Neoptera</taxon>
        <taxon>Paraneoptera</taxon>
        <taxon>Hemiptera</taxon>
        <taxon>Sternorrhyncha</taxon>
        <taxon>Aphidomorpha</taxon>
        <taxon>Aphidoidea</taxon>
        <taxon>Aphididae</taxon>
        <taxon>Lachninae</taxon>
        <taxon>Cinara</taxon>
    </lineage>
</organism>
<dbReference type="Proteomes" id="UP000325440">
    <property type="component" value="Unassembled WGS sequence"/>
</dbReference>
<sequence length="237" mass="27782">MLCNPYGKLRTSVINITARNRRWGDAMTRRHRRRRCRCSDTAPRRPRYRHFVSSRRFEWQATGQRACQWTDEKQKKQKHIRNKRLLRLVVVEPRGKRTAAPAGDAGVYRPGLCRPKLTRGGRRYRSTRPLLPRYCLVVRDEILRFVSRTGFGHAGPPVGISKQFRNICALPPTAVRYAPPAMCPQPVENTVDYRNARFRRRLRRRPGPAIDDLYARKLYPRRAVAVGQKETRDRPEN</sequence>
<evidence type="ECO:0000313" key="1">
    <source>
        <dbReference type="EMBL" id="VVC38575.1"/>
    </source>
</evidence>
<protein>
    <submittedName>
        <fullName evidence="1">Uncharacterized protein</fullName>
    </submittedName>
</protein>
<keyword evidence="2" id="KW-1185">Reference proteome</keyword>
<reference evidence="1 2" key="1">
    <citation type="submission" date="2019-08" db="EMBL/GenBank/DDBJ databases">
        <authorList>
            <person name="Alioto T."/>
            <person name="Alioto T."/>
            <person name="Gomez Garrido J."/>
        </authorList>
    </citation>
    <scope>NUCLEOTIDE SEQUENCE [LARGE SCALE GENOMIC DNA]</scope>
</reference>